<dbReference type="GO" id="GO:0005737">
    <property type="term" value="C:cytoplasm"/>
    <property type="evidence" value="ECO:0007669"/>
    <property type="project" value="UniProtKB-SubCell"/>
</dbReference>
<comment type="similarity">
    <text evidence="1 6">Belongs to the methyltransferase superfamily. RsmH family.</text>
</comment>
<dbReference type="SUPFAM" id="SSF81799">
    <property type="entry name" value="Putative methyltransferase TM0872, insert domain"/>
    <property type="match status" value="1"/>
</dbReference>
<reference evidence="8" key="1">
    <citation type="submission" date="2020-10" db="EMBL/GenBank/DDBJ databases">
        <authorList>
            <person name="Gilroy R."/>
        </authorList>
    </citation>
    <scope>NUCLEOTIDE SEQUENCE</scope>
    <source>
        <strain evidence="8">ChiGjej1B1-22543</strain>
    </source>
</reference>
<dbReference type="HAMAP" id="MF_01007">
    <property type="entry name" value="16SrRNA_methyltr_H"/>
    <property type="match status" value="1"/>
</dbReference>
<dbReference type="GO" id="GO:0070475">
    <property type="term" value="P:rRNA base methylation"/>
    <property type="evidence" value="ECO:0007669"/>
    <property type="project" value="UniProtKB-UniRule"/>
</dbReference>
<keyword evidence="2 6" id="KW-0698">rRNA processing</keyword>
<keyword evidence="6" id="KW-0963">Cytoplasm</keyword>
<dbReference type="Gene3D" id="3.40.50.150">
    <property type="entry name" value="Vaccinia Virus protein VP39"/>
    <property type="match status" value="1"/>
</dbReference>
<comment type="subcellular location">
    <subcellularLocation>
        <location evidence="6">Cytoplasm</location>
    </subcellularLocation>
</comment>
<dbReference type="EMBL" id="DVMV01000028">
    <property type="protein sequence ID" value="HIU45421.1"/>
    <property type="molecule type" value="Genomic_DNA"/>
</dbReference>
<sequence length="311" mass="35424">MGIHYPVMKDESISLLSPQDGKTYVDCTLGRAGHASELLRAIPHGRLIAFDLDEEAIGESREKLSQIGDNFTLVHSSFANIAEELSHLGISKVDGIFADLGVSSPQFDDPSRGFSYRFDSRLDMRMDETSSLSAYEVVNRYKEEELARIIFEYGEDRDARRIARQIARRRETKPIETTFELVEAIKAAKTAKELSKKGHPAKQTFQAIRIEVNQEEEALKRLLEVGPNLLNEDGRMAIITFMSLDDRLVKRRFHSLCVEQGSRHDIRLPERKEFALLTKKPILPSDKELLENPRSASAKLRGIRKKKEEEQ</sequence>
<organism evidence="8 9">
    <name type="scientific">Candidatus Alloenteromonas pullicola</name>
    <dbReference type="NCBI Taxonomy" id="2840784"/>
    <lineage>
        <taxon>Bacteria</taxon>
        <taxon>Bacillati</taxon>
        <taxon>Bacillota</taxon>
        <taxon>Bacillota incertae sedis</taxon>
        <taxon>Candidatus Alloenteromonas</taxon>
    </lineage>
</organism>
<dbReference type="PANTHER" id="PTHR11265">
    <property type="entry name" value="S-ADENOSYL-METHYLTRANSFERASE MRAW"/>
    <property type="match status" value="1"/>
</dbReference>
<accession>A0A9D1LP27</accession>
<dbReference type="Pfam" id="PF01795">
    <property type="entry name" value="Methyltransf_5"/>
    <property type="match status" value="1"/>
</dbReference>
<evidence type="ECO:0000256" key="6">
    <source>
        <dbReference type="HAMAP-Rule" id="MF_01007"/>
    </source>
</evidence>
<evidence type="ECO:0000313" key="8">
    <source>
        <dbReference type="EMBL" id="HIU45421.1"/>
    </source>
</evidence>
<dbReference type="PIRSF" id="PIRSF004486">
    <property type="entry name" value="MraW"/>
    <property type="match status" value="1"/>
</dbReference>
<evidence type="ECO:0000256" key="4">
    <source>
        <dbReference type="ARBA" id="ARBA00022679"/>
    </source>
</evidence>
<evidence type="ECO:0000256" key="2">
    <source>
        <dbReference type="ARBA" id="ARBA00022552"/>
    </source>
</evidence>
<protein>
    <recommendedName>
        <fullName evidence="6">Ribosomal RNA small subunit methyltransferase H</fullName>
        <ecNumber evidence="6">2.1.1.199</ecNumber>
    </recommendedName>
    <alternativeName>
        <fullName evidence="6">16S rRNA m(4)C1402 methyltransferase</fullName>
    </alternativeName>
    <alternativeName>
        <fullName evidence="6">rRNA (cytosine-N(4)-)-methyltransferase RsmH</fullName>
    </alternativeName>
</protein>
<dbReference type="AlphaFoldDB" id="A0A9D1LP27"/>
<dbReference type="GO" id="GO:0071424">
    <property type="term" value="F:rRNA (cytosine-N4-)-methyltransferase activity"/>
    <property type="evidence" value="ECO:0007669"/>
    <property type="project" value="UniProtKB-UniRule"/>
</dbReference>
<feature type="binding site" evidence="6">
    <location>
        <position position="78"/>
    </location>
    <ligand>
        <name>S-adenosyl-L-methionine</name>
        <dbReference type="ChEBI" id="CHEBI:59789"/>
    </ligand>
</feature>
<comment type="function">
    <text evidence="6">Specifically methylates the N4 position of cytidine in position 1402 (C1402) of 16S rRNA.</text>
</comment>
<evidence type="ECO:0000256" key="1">
    <source>
        <dbReference type="ARBA" id="ARBA00010396"/>
    </source>
</evidence>
<dbReference type="InterPro" id="IPR023397">
    <property type="entry name" value="SAM-dep_MeTrfase_MraW_recog"/>
</dbReference>
<evidence type="ECO:0000256" key="3">
    <source>
        <dbReference type="ARBA" id="ARBA00022603"/>
    </source>
</evidence>
<comment type="catalytic activity">
    <reaction evidence="6">
        <text>cytidine(1402) in 16S rRNA + S-adenosyl-L-methionine = N(4)-methylcytidine(1402) in 16S rRNA + S-adenosyl-L-homocysteine + H(+)</text>
        <dbReference type="Rhea" id="RHEA:42928"/>
        <dbReference type="Rhea" id="RHEA-COMP:10286"/>
        <dbReference type="Rhea" id="RHEA-COMP:10287"/>
        <dbReference type="ChEBI" id="CHEBI:15378"/>
        <dbReference type="ChEBI" id="CHEBI:57856"/>
        <dbReference type="ChEBI" id="CHEBI:59789"/>
        <dbReference type="ChEBI" id="CHEBI:74506"/>
        <dbReference type="ChEBI" id="CHEBI:82748"/>
        <dbReference type="EC" id="2.1.1.199"/>
    </reaction>
</comment>
<name>A0A9D1LP27_9FIRM</name>
<proteinExistence type="inferred from homology"/>
<keyword evidence="4 6" id="KW-0808">Transferase</keyword>
<dbReference type="SUPFAM" id="SSF53335">
    <property type="entry name" value="S-adenosyl-L-methionine-dependent methyltransferases"/>
    <property type="match status" value="1"/>
</dbReference>
<reference evidence="8" key="2">
    <citation type="journal article" date="2021" name="PeerJ">
        <title>Extensive microbial diversity within the chicken gut microbiome revealed by metagenomics and culture.</title>
        <authorList>
            <person name="Gilroy R."/>
            <person name="Ravi A."/>
            <person name="Getino M."/>
            <person name="Pursley I."/>
            <person name="Horton D.L."/>
            <person name="Alikhan N.F."/>
            <person name="Baker D."/>
            <person name="Gharbi K."/>
            <person name="Hall N."/>
            <person name="Watson M."/>
            <person name="Adriaenssens E.M."/>
            <person name="Foster-Nyarko E."/>
            <person name="Jarju S."/>
            <person name="Secka A."/>
            <person name="Antonio M."/>
            <person name="Oren A."/>
            <person name="Chaudhuri R.R."/>
            <person name="La Ragione R."/>
            <person name="Hildebrand F."/>
            <person name="Pallen M.J."/>
        </authorList>
    </citation>
    <scope>NUCLEOTIDE SEQUENCE</scope>
    <source>
        <strain evidence="8">ChiGjej1B1-22543</strain>
    </source>
</reference>
<evidence type="ECO:0000256" key="7">
    <source>
        <dbReference type="SAM" id="MobiDB-lite"/>
    </source>
</evidence>
<dbReference type="Gene3D" id="1.10.150.170">
    <property type="entry name" value="Putative methyltransferase TM0872, insert domain"/>
    <property type="match status" value="1"/>
</dbReference>
<dbReference type="EC" id="2.1.1.199" evidence="6"/>
<feature type="binding site" evidence="6">
    <location>
        <position position="51"/>
    </location>
    <ligand>
        <name>S-adenosyl-L-methionine</name>
        <dbReference type="ChEBI" id="CHEBI:59789"/>
    </ligand>
</feature>
<dbReference type="InterPro" id="IPR029063">
    <property type="entry name" value="SAM-dependent_MTases_sf"/>
</dbReference>
<keyword evidence="5 6" id="KW-0949">S-adenosyl-L-methionine</keyword>
<evidence type="ECO:0000313" key="9">
    <source>
        <dbReference type="Proteomes" id="UP000824070"/>
    </source>
</evidence>
<dbReference type="Proteomes" id="UP000824070">
    <property type="component" value="Unassembled WGS sequence"/>
</dbReference>
<dbReference type="PANTHER" id="PTHR11265:SF0">
    <property type="entry name" value="12S RRNA N4-METHYLCYTIDINE METHYLTRANSFERASE"/>
    <property type="match status" value="1"/>
</dbReference>
<keyword evidence="3 6" id="KW-0489">Methyltransferase</keyword>
<feature type="binding site" evidence="6">
    <location>
        <position position="99"/>
    </location>
    <ligand>
        <name>S-adenosyl-L-methionine</name>
        <dbReference type="ChEBI" id="CHEBI:59789"/>
    </ligand>
</feature>
<comment type="caution">
    <text evidence="8">The sequence shown here is derived from an EMBL/GenBank/DDBJ whole genome shotgun (WGS) entry which is preliminary data.</text>
</comment>
<gene>
    <name evidence="6 8" type="primary">rsmH</name>
    <name evidence="8" type="ORF">IAC52_03900</name>
</gene>
<dbReference type="NCBIfam" id="TIGR00006">
    <property type="entry name" value="16S rRNA (cytosine(1402)-N(4))-methyltransferase RsmH"/>
    <property type="match status" value="1"/>
</dbReference>
<dbReference type="InterPro" id="IPR002903">
    <property type="entry name" value="RsmH"/>
</dbReference>
<feature type="binding site" evidence="6">
    <location>
        <begin position="32"/>
        <end position="34"/>
    </location>
    <ligand>
        <name>S-adenosyl-L-methionine</name>
        <dbReference type="ChEBI" id="CHEBI:59789"/>
    </ligand>
</feature>
<evidence type="ECO:0000256" key="5">
    <source>
        <dbReference type="ARBA" id="ARBA00022691"/>
    </source>
</evidence>
<feature type="binding site" evidence="6">
    <location>
        <position position="106"/>
    </location>
    <ligand>
        <name>S-adenosyl-L-methionine</name>
        <dbReference type="ChEBI" id="CHEBI:59789"/>
    </ligand>
</feature>
<feature type="region of interest" description="Disordered" evidence="7">
    <location>
        <begin position="287"/>
        <end position="311"/>
    </location>
</feature>